<organism evidence="17 18">
    <name type="scientific">Abrus precatorius</name>
    <name type="common">Indian licorice</name>
    <name type="synonym">Glycine abrus</name>
    <dbReference type="NCBI Taxonomy" id="3816"/>
    <lineage>
        <taxon>Eukaryota</taxon>
        <taxon>Viridiplantae</taxon>
        <taxon>Streptophyta</taxon>
        <taxon>Embryophyta</taxon>
        <taxon>Tracheophyta</taxon>
        <taxon>Spermatophyta</taxon>
        <taxon>Magnoliopsida</taxon>
        <taxon>eudicotyledons</taxon>
        <taxon>Gunneridae</taxon>
        <taxon>Pentapetalae</taxon>
        <taxon>rosids</taxon>
        <taxon>fabids</taxon>
        <taxon>Fabales</taxon>
        <taxon>Fabaceae</taxon>
        <taxon>Papilionoideae</taxon>
        <taxon>50 kb inversion clade</taxon>
        <taxon>NPAAA clade</taxon>
        <taxon>indigoferoid/millettioid clade</taxon>
        <taxon>Abreae</taxon>
        <taxon>Abrus</taxon>
    </lineage>
</organism>
<reference evidence="18" key="2">
    <citation type="submission" date="2025-08" db="UniProtKB">
        <authorList>
            <consortium name="RefSeq"/>
        </authorList>
    </citation>
    <scope>IDENTIFICATION</scope>
    <source>
        <tissue evidence="18">Young leaves</tissue>
    </source>
</reference>
<dbReference type="InterPro" id="IPR001611">
    <property type="entry name" value="Leu-rich_rpt"/>
</dbReference>
<evidence type="ECO:0000256" key="4">
    <source>
        <dbReference type="ARBA" id="ARBA00022614"/>
    </source>
</evidence>
<keyword evidence="9 13" id="KW-0472">Membrane</keyword>
<keyword evidence="3" id="KW-1003">Cell membrane</keyword>
<reference evidence="17" key="1">
    <citation type="journal article" date="2019" name="Toxins">
        <title>Detection of Abrin-Like and Prepropulchellin-Like Toxin Genes and Transcripts Using Whole Genome Sequencing and Full-Length Transcript Sequencing of Abrus precatorius.</title>
        <authorList>
            <person name="Hovde B.T."/>
            <person name="Daligault H.E."/>
            <person name="Hanschen E.R."/>
            <person name="Kunde Y.A."/>
            <person name="Johnson M.B."/>
            <person name="Starkenburg S.R."/>
            <person name="Johnson S.L."/>
        </authorList>
    </citation>
    <scope>NUCLEOTIDE SEQUENCE [LARGE SCALE GENOMIC DNA]</scope>
</reference>
<keyword evidence="10" id="KW-0675">Receptor</keyword>
<evidence type="ECO:0000313" key="18">
    <source>
        <dbReference type="RefSeq" id="XP_027368541.1"/>
    </source>
</evidence>
<dbReference type="SMART" id="SM00365">
    <property type="entry name" value="LRR_SD22"/>
    <property type="match status" value="6"/>
</dbReference>
<evidence type="ECO:0000256" key="1">
    <source>
        <dbReference type="ARBA" id="ARBA00004251"/>
    </source>
</evidence>
<dbReference type="FunFam" id="3.80.10.10:FF:000111">
    <property type="entry name" value="LRR receptor-like serine/threonine-protein kinase ERECTA"/>
    <property type="match status" value="1"/>
</dbReference>
<gene>
    <name evidence="18" type="primary">LOC113874518</name>
</gene>
<dbReference type="Pfam" id="PF00560">
    <property type="entry name" value="LRR_1"/>
    <property type="match status" value="10"/>
</dbReference>
<dbReference type="SUPFAM" id="SSF52058">
    <property type="entry name" value="L domain-like"/>
    <property type="match status" value="2"/>
</dbReference>
<evidence type="ECO:0000256" key="8">
    <source>
        <dbReference type="ARBA" id="ARBA00022989"/>
    </source>
</evidence>
<keyword evidence="17" id="KW-1185">Reference proteome</keyword>
<dbReference type="InterPro" id="IPR046956">
    <property type="entry name" value="RLP23-like"/>
</dbReference>
<evidence type="ECO:0000256" key="7">
    <source>
        <dbReference type="ARBA" id="ARBA00022737"/>
    </source>
</evidence>
<evidence type="ECO:0000256" key="11">
    <source>
        <dbReference type="ARBA" id="ARBA00023180"/>
    </source>
</evidence>
<feature type="chain" id="PRO_5034772127" evidence="14">
    <location>
        <begin position="34"/>
        <end position="1090"/>
    </location>
</feature>
<evidence type="ECO:0000313" key="17">
    <source>
        <dbReference type="Proteomes" id="UP000694853"/>
    </source>
</evidence>
<dbReference type="FunFam" id="3.80.10.10:FF:000275">
    <property type="entry name" value="Leucine-rich repeat receptor-like protein kinase"/>
    <property type="match status" value="1"/>
</dbReference>
<dbReference type="PANTHER" id="PTHR48063:SF98">
    <property type="entry name" value="LRR RECEPTOR-LIKE SERINE_THREONINE-PROTEIN KINASE FLS2"/>
    <property type="match status" value="1"/>
</dbReference>
<feature type="signal peptide" evidence="14">
    <location>
        <begin position="1"/>
        <end position="33"/>
    </location>
</feature>
<dbReference type="Proteomes" id="UP000694853">
    <property type="component" value="Unplaced"/>
</dbReference>
<feature type="domain" description="Leucine-rich repeat-containing N-terminal plant-type" evidence="15">
    <location>
        <begin position="41"/>
        <end position="82"/>
    </location>
</feature>
<dbReference type="Gene3D" id="3.80.10.10">
    <property type="entry name" value="Ribonuclease Inhibitor"/>
    <property type="match status" value="5"/>
</dbReference>
<dbReference type="PROSITE" id="PS51450">
    <property type="entry name" value="LRR"/>
    <property type="match status" value="1"/>
</dbReference>
<evidence type="ECO:0000259" key="15">
    <source>
        <dbReference type="Pfam" id="PF08263"/>
    </source>
</evidence>
<feature type="compositionally biased region" description="Basic and acidic residues" evidence="12">
    <location>
        <begin position="1007"/>
        <end position="1016"/>
    </location>
</feature>
<keyword evidence="11" id="KW-0325">Glycoprotein</keyword>
<dbReference type="GeneID" id="113874518"/>
<keyword evidence="5 13" id="KW-0812">Transmembrane</keyword>
<evidence type="ECO:0000256" key="10">
    <source>
        <dbReference type="ARBA" id="ARBA00023170"/>
    </source>
</evidence>
<dbReference type="RefSeq" id="XP_027368541.1">
    <property type="nucleotide sequence ID" value="XM_027512740.1"/>
</dbReference>
<sequence>MESIACVKFLAAVFLVLLLLLDLLLSNYSIVAAEQVRCIEKERHGLLQLKAAFVLDEPEPLSSWESDDEKSDCCEWNRVTCSKHTGHVEMLDLNGADHQFRHFQGEISASLMELQHLKYLNLSWNWFPNNPIPEFIGVLSNLRVLDLHNSLFRGRIPNGLANLSHLQYLDLSMNNLEGIIPHQLGNLSHLQYLDLSSNDLVGTIPYQLGSLSNLKQLRLGSNEGLKIHAGGKWLSNLTLLTNLDLSQVNNLNLSHGWLQVTVMLPKIEELKLSDCGLSDFYLSSLSSSKLNFSTTLNILDLSKNTFTSISKLFQWVFNASSNLTELDLSYNLLEGPISYDFGNITNPLESLDLSSNELKGGILESFRNICTLRSLHLNNINLNEEVSTILNFFGCSRHSLQELSLSDNQITGTLHDLCIFPFLKSMDLSFNWLSGKLPEGDKLPPNLESLIIESNSLEGGIPKSFGNICTLRSLDLFNNSLSEDLSMIIYDLSAGCVKYSLQELSLASNQITGTISDMSMFLSLETLDLSDNLLHGKIPENIRFPYNLQILNLYSNKLNGVISEFYFANMSMLYQLDLSYNSLALTFSENWVPPFQLVYVYLSSCRLGPSFPKWLQTQRYVYELDISDAGISDVVPVWFWIQTKTLSIMNISYNNLTGTIPNLPVRFLEACNVIMASNKLQGSIPSFLRGAALLYLSNNKFSEAHNFLCSNTTVDRLGILDLSKNLLWRQIPDCWSRFKALEFLDLSDNTLSGEVPFSMGSLIELQVLILRNNSLTGKLPFSLKNCTKLVMLDLGENRFSSSIPSWIGMGQRLQMLSLRRNQFFGSLPQNLCYLTDIQLLDLSANNLSGQIFKCLKNFTAMSQKGFSTSSEQLFKNNKLILKSIDLSSNQFNDHIPDEIGDLVELVSLNLSRNNLTGEITSKIGMLTSLDFLDLSRNHFLGSIPPTLALIDRLSVLDLSHNNLSGKIPIGTQLQSFNASSYDGNVGLCGKPLDNICPEDEAPPQEPKTLDKSSPKDEKNPIYLSMALGFITGFCGLLGSLLLNRTWRHAYCLFLNNVVDTVYVTATLNAAKFQRLIGKKICSPTLAFIYY</sequence>
<dbReference type="OrthoDB" id="1432377at2759"/>
<dbReference type="InterPro" id="IPR055414">
    <property type="entry name" value="LRR_R13L4/SHOC2-like"/>
</dbReference>
<feature type="domain" description="Disease resistance R13L4/SHOC-2-like LRR" evidence="16">
    <location>
        <begin position="109"/>
        <end position="328"/>
    </location>
</feature>
<keyword evidence="6 14" id="KW-0732">Signal</keyword>
<dbReference type="InterPro" id="IPR013210">
    <property type="entry name" value="LRR_N_plant-typ"/>
</dbReference>
<keyword evidence="4" id="KW-0433">Leucine-rich repeat</keyword>
<dbReference type="Pfam" id="PF08263">
    <property type="entry name" value="LRRNT_2"/>
    <property type="match status" value="1"/>
</dbReference>
<evidence type="ECO:0000256" key="14">
    <source>
        <dbReference type="SAM" id="SignalP"/>
    </source>
</evidence>
<proteinExistence type="inferred from homology"/>
<dbReference type="PANTHER" id="PTHR48063">
    <property type="entry name" value="LRR RECEPTOR-LIKE KINASE"/>
    <property type="match status" value="1"/>
</dbReference>
<keyword evidence="7" id="KW-0677">Repeat</keyword>
<dbReference type="PRINTS" id="PR00019">
    <property type="entry name" value="LEURICHRPT"/>
</dbReference>
<keyword evidence="8 13" id="KW-1133">Transmembrane helix</keyword>
<name>A0A8B8MII8_ABRPR</name>
<evidence type="ECO:0000256" key="3">
    <source>
        <dbReference type="ARBA" id="ARBA00022475"/>
    </source>
</evidence>
<evidence type="ECO:0000256" key="2">
    <source>
        <dbReference type="ARBA" id="ARBA00009592"/>
    </source>
</evidence>
<protein>
    <submittedName>
        <fullName evidence="18">Receptor-like protein EIX2</fullName>
    </submittedName>
</protein>
<accession>A0A8B8MII8</accession>
<evidence type="ECO:0000256" key="9">
    <source>
        <dbReference type="ARBA" id="ARBA00023136"/>
    </source>
</evidence>
<evidence type="ECO:0000256" key="5">
    <source>
        <dbReference type="ARBA" id="ARBA00022692"/>
    </source>
</evidence>
<feature type="region of interest" description="Disordered" evidence="12">
    <location>
        <begin position="996"/>
        <end position="1016"/>
    </location>
</feature>
<comment type="subcellular location">
    <subcellularLocation>
        <location evidence="1">Cell membrane</location>
        <topology evidence="1">Single-pass type I membrane protein</topology>
    </subcellularLocation>
</comment>
<dbReference type="SUPFAM" id="SSF52047">
    <property type="entry name" value="RNI-like"/>
    <property type="match status" value="1"/>
</dbReference>
<comment type="similarity">
    <text evidence="2">Belongs to the RLP family.</text>
</comment>
<evidence type="ECO:0000256" key="6">
    <source>
        <dbReference type="ARBA" id="ARBA00022729"/>
    </source>
</evidence>
<dbReference type="KEGG" id="aprc:113874518"/>
<dbReference type="AlphaFoldDB" id="A0A8B8MII8"/>
<evidence type="ECO:0000256" key="12">
    <source>
        <dbReference type="SAM" id="MobiDB-lite"/>
    </source>
</evidence>
<dbReference type="FunFam" id="3.80.10.10:FF:000095">
    <property type="entry name" value="LRR receptor-like serine/threonine-protein kinase GSO1"/>
    <property type="match status" value="1"/>
</dbReference>
<feature type="transmembrane region" description="Helical" evidence="13">
    <location>
        <begin position="1021"/>
        <end position="1042"/>
    </location>
</feature>
<dbReference type="InterPro" id="IPR032675">
    <property type="entry name" value="LRR_dom_sf"/>
</dbReference>
<evidence type="ECO:0000256" key="13">
    <source>
        <dbReference type="SAM" id="Phobius"/>
    </source>
</evidence>
<dbReference type="GO" id="GO:0005886">
    <property type="term" value="C:plasma membrane"/>
    <property type="evidence" value="ECO:0007669"/>
    <property type="project" value="UniProtKB-SubCell"/>
</dbReference>
<dbReference type="Pfam" id="PF23598">
    <property type="entry name" value="LRR_14"/>
    <property type="match status" value="1"/>
</dbReference>
<dbReference type="SMART" id="SM00369">
    <property type="entry name" value="LRR_TYP"/>
    <property type="match status" value="7"/>
</dbReference>
<dbReference type="InterPro" id="IPR003591">
    <property type="entry name" value="Leu-rich_rpt_typical-subtyp"/>
</dbReference>
<evidence type="ECO:0000259" key="16">
    <source>
        <dbReference type="Pfam" id="PF23598"/>
    </source>
</evidence>